<reference evidence="5" key="1">
    <citation type="submission" date="2025-08" db="UniProtKB">
        <authorList>
            <consortium name="RefSeq"/>
        </authorList>
    </citation>
    <scope>IDENTIFICATION</scope>
    <source>
        <strain evidence="5">Ishihara</strain>
        <tissue evidence="5">Whole body</tissue>
    </source>
</reference>
<proteinExistence type="predicted"/>
<dbReference type="AlphaFoldDB" id="A0A9J7DUK7"/>
<evidence type="ECO:0000256" key="2">
    <source>
        <dbReference type="SAM" id="MobiDB-lite"/>
    </source>
</evidence>
<dbReference type="InterPro" id="IPR036875">
    <property type="entry name" value="Znf_CCHC_sf"/>
</dbReference>
<dbReference type="SUPFAM" id="SSF57756">
    <property type="entry name" value="Retrovirus zinc finger-like domains"/>
    <property type="match status" value="1"/>
</dbReference>
<evidence type="ECO:0000313" key="5">
    <source>
        <dbReference type="RefSeq" id="XP_022818733.1"/>
    </source>
</evidence>
<keyword evidence="1" id="KW-0479">Metal-binding</keyword>
<keyword evidence="4" id="KW-1185">Reference proteome</keyword>
<organism evidence="4 5">
    <name type="scientific">Spodoptera litura</name>
    <name type="common">Asian cotton leafworm</name>
    <dbReference type="NCBI Taxonomy" id="69820"/>
    <lineage>
        <taxon>Eukaryota</taxon>
        <taxon>Metazoa</taxon>
        <taxon>Ecdysozoa</taxon>
        <taxon>Arthropoda</taxon>
        <taxon>Hexapoda</taxon>
        <taxon>Insecta</taxon>
        <taxon>Pterygota</taxon>
        <taxon>Neoptera</taxon>
        <taxon>Endopterygota</taxon>
        <taxon>Lepidoptera</taxon>
        <taxon>Glossata</taxon>
        <taxon>Ditrysia</taxon>
        <taxon>Noctuoidea</taxon>
        <taxon>Noctuidae</taxon>
        <taxon>Amphipyrinae</taxon>
        <taxon>Spodoptera</taxon>
    </lineage>
</organism>
<sequence>MESKDVSDTPDVPSSEVGCEGHSQREESNAHAASSRSLLCSMEALLSRLLKTPVSSEDTNRMATQLVRFDPDEKDADIEGWCKITEIVVNSRKLDGAELLLTLTHALRGRAATCLTKLKTTQLTWMQIKELLVAKFGRPMLPQDYFDEILRFQIGSKESASEAATRVWSMIERIPRTEMAEDVITGFVASVLCRKDDFIRRELQSCNVSTRAQLLRVLNGISLKRKYEGQDSYESGAKRSRYNETRFSGTCHWCGISGHRAVDCRKRREAPVTRATSKTTEQSVKTQVQSRPVVCYVCGQQGHVASVCPDRKVNKETPAVREVHLCERRPATGIFTTSTV</sequence>
<dbReference type="KEGG" id="sliu:111351166"/>
<feature type="region of interest" description="Disordered" evidence="2">
    <location>
        <begin position="1"/>
        <end position="33"/>
    </location>
</feature>
<dbReference type="Proteomes" id="UP000301870">
    <property type="component" value="Chromosome 12"/>
</dbReference>
<dbReference type="OrthoDB" id="116216at2759"/>
<name>A0A9J7DUK7_SPOLT</name>
<dbReference type="RefSeq" id="XP_022818733.1">
    <property type="nucleotide sequence ID" value="XM_022962965.1"/>
</dbReference>
<dbReference type="SMART" id="SM00343">
    <property type="entry name" value="ZnF_C2HC"/>
    <property type="match status" value="2"/>
</dbReference>
<dbReference type="Gene3D" id="4.10.60.10">
    <property type="entry name" value="Zinc finger, CCHC-type"/>
    <property type="match status" value="1"/>
</dbReference>
<dbReference type="GO" id="GO:0003676">
    <property type="term" value="F:nucleic acid binding"/>
    <property type="evidence" value="ECO:0007669"/>
    <property type="project" value="InterPro"/>
</dbReference>
<keyword evidence="1" id="KW-0862">Zinc</keyword>
<evidence type="ECO:0000259" key="3">
    <source>
        <dbReference type="PROSITE" id="PS50158"/>
    </source>
</evidence>
<gene>
    <name evidence="5" type="primary">LOC111351166</name>
</gene>
<dbReference type="InterPro" id="IPR001878">
    <property type="entry name" value="Znf_CCHC"/>
</dbReference>
<dbReference type="GeneID" id="111351166"/>
<dbReference type="PROSITE" id="PS50158">
    <property type="entry name" value="ZF_CCHC"/>
    <property type="match status" value="1"/>
</dbReference>
<evidence type="ECO:0000313" key="4">
    <source>
        <dbReference type="Proteomes" id="UP000301870"/>
    </source>
</evidence>
<protein>
    <submittedName>
        <fullName evidence="5">Uncharacterized protein LOC111351166</fullName>
    </submittedName>
</protein>
<dbReference type="GO" id="GO:0008270">
    <property type="term" value="F:zinc ion binding"/>
    <property type="evidence" value="ECO:0007669"/>
    <property type="project" value="UniProtKB-KW"/>
</dbReference>
<feature type="domain" description="CCHC-type" evidence="3">
    <location>
        <begin position="295"/>
        <end position="310"/>
    </location>
</feature>
<dbReference type="Pfam" id="PF00098">
    <property type="entry name" value="zf-CCHC"/>
    <property type="match status" value="1"/>
</dbReference>
<keyword evidence="1" id="KW-0863">Zinc-finger</keyword>
<accession>A0A9J7DUK7</accession>
<evidence type="ECO:0000256" key="1">
    <source>
        <dbReference type="PROSITE-ProRule" id="PRU00047"/>
    </source>
</evidence>